<dbReference type="AlphaFoldDB" id="A0A5K7Z215"/>
<reference evidence="1 2" key="1">
    <citation type="submission" date="2019-11" db="EMBL/GenBank/DDBJ databases">
        <title>Comparative genomics of hydrocarbon-degrading Desulfosarcina strains.</title>
        <authorList>
            <person name="Watanabe M."/>
            <person name="Kojima H."/>
            <person name="Fukui M."/>
        </authorList>
    </citation>
    <scope>NUCLEOTIDE SEQUENCE [LARGE SCALE GENOMIC DNA]</scope>
    <source>
        <strain evidence="1 2">PP31</strain>
    </source>
</reference>
<sequence>MANFDITIDKALDQTTIRFSGRIIASDIIDALQSFYQTEITTKILWDFLEGDFTDLPSSDLTIIIDAAKSLSDMRPGGKSAFVGSSDLLYGLARMYASLAEVKRHPIANRAFRSNKEALAWLNGID</sequence>
<organism evidence="1 2">
    <name type="scientific">Desulfosarcina widdelii</name>
    <dbReference type="NCBI Taxonomy" id="947919"/>
    <lineage>
        <taxon>Bacteria</taxon>
        <taxon>Pseudomonadati</taxon>
        <taxon>Thermodesulfobacteriota</taxon>
        <taxon>Desulfobacteria</taxon>
        <taxon>Desulfobacterales</taxon>
        <taxon>Desulfosarcinaceae</taxon>
        <taxon>Desulfosarcina</taxon>
    </lineage>
</organism>
<gene>
    <name evidence="1" type="ORF">DSCW_21720</name>
</gene>
<proteinExistence type="predicted"/>
<evidence type="ECO:0008006" key="3">
    <source>
        <dbReference type="Google" id="ProtNLM"/>
    </source>
</evidence>
<accession>A0A5K7Z215</accession>
<dbReference type="EMBL" id="AP021875">
    <property type="protein sequence ID" value="BBO74755.1"/>
    <property type="molecule type" value="Genomic_DNA"/>
</dbReference>
<dbReference type="RefSeq" id="WP_155303742.1">
    <property type="nucleotide sequence ID" value="NZ_AP021875.1"/>
</dbReference>
<evidence type="ECO:0000313" key="2">
    <source>
        <dbReference type="Proteomes" id="UP000427769"/>
    </source>
</evidence>
<evidence type="ECO:0000313" key="1">
    <source>
        <dbReference type="EMBL" id="BBO74755.1"/>
    </source>
</evidence>
<name>A0A5K7Z215_9BACT</name>
<dbReference type="OrthoDB" id="20930at2"/>
<dbReference type="Proteomes" id="UP000427769">
    <property type="component" value="Chromosome"/>
</dbReference>
<protein>
    <recommendedName>
        <fullName evidence="3">STAS/SEC14 domain-containing protein</fullName>
    </recommendedName>
</protein>
<dbReference type="KEGG" id="dwd:DSCW_21720"/>
<keyword evidence="2" id="KW-1185">Reference proteome</keyword>